<dbReference type="EMBL" id="CM055742">
    <property type="protein sequence ID" value="KAJ8000509.1"/>
    <property type="molecule type" value="Genomic_DNA"/>
</dbReference>
<reference evidence="1" key="1">
    <citation type="submission" date="2021-05" db="EMBL/GenBank/DDBJ databases">
        <authorList>
            <person name="Pan Q."/>
            <person name="Jouanno E."/>
            <person name="Zahm M."/>
            <person name="Klopp C."/>
            <person name="Cabau C."/>
            <person name="Louis A."/>
            <person name="Berthelot C."/>
            <person name="Parey E."/>
            <person name="Roest Crollius H."/>
            <person name="Montfort J."/>
            <person name="Robinson-Rechavi M."/>
            <person name="Bouchez O."/>
            <person name="Lampietro C."/>
            <person name="Lopez Roques C."/>
            <person name="Donnadieu C."/>
            <person name="Postlethwait J."/>
            <person name="Bobe J."/>
            <person name="Dillon D."/>
            <person name="Chandos A."/>
            <person name="von Hippel F."/>
            <person name="Guiguen Y."/>
        </authorList>
    </citation>
    <scope>NUCLEOTIDE SEQUENCE</scope>
    <source>
        <strain evidence="1">YG-Jan2019</strain>
    </source>
</reference>
<name>A0ACC2GA08_DALPE</name>
<keyword evidence="2" id="KW-1185">Reference proteome</keyword>
<gene>
    <name evidence="1" type="ORF">DPEC_G00180860</name>
</gene>
<accession>A0ACC2GA08</accession>
<dbReference type="Proteomes" id="UP001157502">
    <property type="component" value="Chromosome 15"/>
</dbReference>
<sequence length="578" mass="62431">MNAHWRLSDLRRYGAVPNGFVFEGGTRCGYWAGVFFLSSSEGEQISFLFDCIVRGISPSRPPSDVRPNLPGIDPVACRTFSEERISHEASDLERRLSRLSNCSSQSSTASTYSYSTSVAIDDRSSISLSSSSQSDTSCESHFPLWVEPRRPTSSTETLSVLPNGRSSTNPDERLYAAVMNRLPSKQTSCPRGLSDSGRQCSLDSGIGIATTSSQSSYSGSFSSCTGSLDTASQEGGEEFGSLLSLPPPLSPPPHSTPPPSLSVLNTDPRPLPPASPPSTCHSYRTSISSSPYWLIEESQAPSLLQLRYDTPRTLLQSLAFRDPSTQGGAHKPGRDEGGGGHKNQGQGRPSYPSNATEDFLQRVGAPRQAPMQWSRSLSDERAPPLDSGGRCSPAPWPAHPHRPLLLPGCSVCGGTQCRHQCIDQNYITHEQLISAKKRDISQANSLSPSDRLTPSPGGLFPFTLHATTAMRSSLLDRHPYHHSDPSVNYVNIPVSPAAKANASRELLYMELDLLRPGAGPVSTNTTAARGSATRYACINLPATEMAQRVGAEHAQGRRDRLPALEHRTDTHIRRGAAQ</sequence>
<evidence type="ECO:0000313" key="2">
    <source>
        <dbReference type="Proteomes" id="UP001157502"/>
    </source>
</evidence>
<organism evidence="1 2">
    <name type="scientific">Dallia pectoralis</name>
    <name type="common">Alaska blackfish</name>
    <dbReference type="NCBI Taxonomy" id="75939"/>
    <lineage>
        <taxon>Eukaryota</taxon>
        <taxon>Metazoa</taxon>
        <taxon>Chordata</taxon>
        <taxon>Craniata</taxon>
        <taxon>Vertebrata</taxon>
        <taxon>Euteleostomi</taxon>
        <taxon>Actinopterygii</taxon>
        <taxon>Neopterygii</taxon>
        <taxon>Teleostei</taxon>
        <taxon>Protacanthopterygii</taxon>
        <taxon>Esociformes</taxon>
        <taxon>Umbridae</taxon>
        <taxon>Dallia</taxon>
    </lineage>
</organism>
<evidence type="ECO:0000313" key="1">
    <source>
        <dbReference type="EMBL" id="KAJ8000509.1"/>
    </source>
</evidence>
<comment type="caution">
    <text evidence="1">The sequence shown here is derived from an EMBL/GenBank/DDBJ whole genome shotgun (WGS) entry which is preliminary data.</text>
</comment>
<protein>
    <submittedName>
        <fullName evidence="1">Uncharacterized protein</fullName>
    </submittedName>
</protein>
<proteinExistence type="predicted"/>